<dbReference type="Proteomes" id="UP001207654">
    <property type="component" value="Unassembled WGS sequence"/>
</dbReference>
<accession>A0ABT4A2S7</accession>
<protein>
    <submittedName>
        <fullName evidence="1">Uncharacterized protein</fullName>
    </submittedName>
</protein>
<proteinExistence type="predicted"/>
<organism evidence="1 2">
    <name type="scientific">Archangium lansingense</name>
    <dbReference type="NCBI Taxonomy" id="2995310"/>
    <lineage>
        <taxon>Bacteria</taxon>
        <taxon>Pseudomonadati</taxon>
        <taxon>Myxococcota</taxon>
        <taxon>Myxococcia</taxon>
        <taxon>Myxococcales</taxon>
        <taxon>Cystobacterineae</taxon>
        <taxon>Archangiaceae</taxon>
        <taxon>Archangium</taxon>
    </lineage>
</organism>
<name>A0ABT4A2S7_9BACT</name>
<evidence type="ECO:0000313" key="1">
    <source>
        <dbReference type="EMBL" id="MCY1075294.1"/>
    </source>
</evidence>
<dbReference type="EMBL" id="JAPNKA010000001">
    <property type="protein sequence ID" value="MCY1075294.1"/>
    <property type="molecule type" value="Genomic_DNA"/>
</dbReference>
<dbReference type="RefSeq" id="WP_267534233.1">
    <property type="nucleotide sequence ID" value="NZ_JAPNKA010000001.1"/>
</dbReference>
<evidence type="ECO:0000313" key="2">
    <source>
        <dbReference type="Proteomes" id="UP001207654"/>
    </source>
</evidence>
<sequence length="103" mass="11183">MLTENRSEHLGNVEMAVSGRIVDAGPDHLTIRDLTVGEDVTVRIDDRTNFSWFQPRHEGQLTDTGQIRVGYFIAGGIHTASEVLVMEPGDGSPIAGPLAPHVH</sequence>
<keyword evidence="2" id="KW-1185">Reference proteome</keyword>
<comment type="caution">
    <text evidence="1">The sequence shown here is derived from an EMBL/GenBank/DDBJ whole genome shotgun (WGS) entry which is preliminary data.</text>
</comment>
<reference evidence="1 2" key="1">
    <citation type="submission" date="2022-11" db="EMBL/GenBank/DDBJ databases">
        <title>Minimal conservation of predation-associated metabolite biosynthetic gene clusters underscores biosynthetic potential of Myxococcota including descriptions for ten novel species: Archangium lansinium sp. nov., Myxococcus landrumus sp. nov., Nannocystis bai.</title>
        <authorList>
            <person name="Ahearne A."/>
            <person name="Stevens C."/>
            <person name="Phillips K."/>
        </authorList>
    </citation>
    <scope>NUCLEOTIDE SEQUENCE [LARGE SCALE GENOMIC DNA]</scope>
    <source>
        <strain evidence="1 2">MIWBW</strain>
    </source>
</reference>
<gene>
    <name evidence="1" type="ORF">OV287_12390</name>
</gene>